<gene>
    <name evidence="1" type="ORF">Q4Q39_11475</name>
</gene>
<comment type="caution">
    <text evidence="1">The sequence shown here is derived from an EMBL/GenBank/DDBJ whole genome shotgun (WGS) entry which is preliminary data.</text>
</comment>
<proteinExistence type="predicted"/>
<dbReference type="Proteomes" id="UP001176891">
    <property type="component" value="Unassembled WGS sequence"/>
</dbReference>
<reference evidence="1" key="1">
    <citation type="submission" date="2023-07" db="EMBL/GenBank/DDBJ databases">
        <title>Two novel species in the genus Flavivirga.</title>
        <authorList>
            <person name="Kwon K."/>
        </authorList>
    </citation>
    <scope>NUCLEOTIDE SEQUENCE</scope>
    <source>
        <strain evidence="1">KACC 14157</strain>
    </source>
</reference>
<dbReference type="RefSeq" id="WP_303282623.1">
    <property type="nucleotide sequence ID" value="NZ_BAABCZ010000011.1"/>
</dbReference>
<sequence>MNILVFKTDIDNPHKLALINNSFAKIPEINHWSVDMEDIDNVLRVETSGDILESNIIDLLNKVHVYCQDLV</sequence>
<accession>A0ABT8X244</accession>
<keyword evidence="2" id="KW-1185">Reference proteome</keyword>
<name>A0ABT8X244_9FLAO</name>
<organism evidence="1 2">
    <name type="scientific">Flavivirga amylovorans</name>
    <dbReference type="NCBI Taxonomy" id="870486"/>
    <lineage>
        <taxon>Bacteria</taxon>
        <taxon>Pseudomonadati</taxon>
        <taxon>Bacteroidota</taxon>
        <taxon>Flavobacteriia</taxon>
        <taxon>Flavobacteriales</taxon>
        <taxon>Flavobacteriaceae</taxon>
        <taxon>Flavivirga</taxon>
    </lineage>
</organism>
<evidence type="ECO:0000313" key="2">
    <source>
        <dbReference type="Proteomes" id="UP001176891"/>
    </source>
</evidence>
<dbReference type="EMBL" id="JAUOEM010000003">
    <property type="protein sequence ID" value="MDO5988024.1"/>
    <property type="molecule type" value="Genomic_DNA"/>
</dbReference>
<protein>
    <submittedName>
        <fullName evidence="1">Uncharacterized protein</fullName>
    </submittedName>
</protein>
<evidence type="ECO:0000313" key="1">
    <source>
        <dbReference type="EMBL" id="MDO5988024.1"/>
    </source>
</evidence>